<dbReference type="GO" id="GO:0001732">
    <property type="term" value="P:formation of cytoplasmic translation initiation complex"/>
    <property type="evidence" value="ECO:0007669"/>
    <property type="project" value="TreeGrafter"/>
</dbReference>
<feature type="compositionally biased region" description="Polar residues" evidence="1">
    <location>
        <begin position="700"/>
        <end position="712"/>
    </location>
</feature>
<feature type="compositionally biased region" description="Gly residues" evidence="1">
    <location>
        <begin position="743"/>
        <end position="754"/>
    </location>
</feature>
<feature type="region of interest" description="Disordered" evidence="1">
    <location>
        <begin position="352"/>
        <end position="376"/>
    </location>
</feature>
<feature type="region of interest" description="Disordered" evidence="1">
    <location>
        <begin position="396"/>
        <end position="436"/>
    </location>
</feature>
<organism evidence="2 3">
    <name type="scientific">Tritrichomonas foetus</name>
    <dbReference type="NCBI Taxonomy" id="1144522"/>
    <lineage>
        <taxon>Eukaryota</taxon>
        <taxon>Metamonada</taxon>
        <taxon>Parabasalia</taxon>
        <taxon>Tritrichomonadida</taxon>
        <taxon>Tritrichomonadidae</taxon>
        <taxon>Tritrichomonas</taxon>
    </lineage>
</organism>
<protein>
    <recommendedName>
        <fullName evidence="4">PCI domain-containing protein</fullName>
    </recommendedName>
</protein>
<evidence type="ECO:0008006" key="4">
    <source>
        <dbReference type="Google" id="ProtNLM"/>
    </source>
</evidence>
<dbReference type="RefSeq" id="XP_068347361.1">
    <property type="nucleotide sequence ID" value="XM_068495966.1"/>
</dbReference>
<dbReference type="GeneID" id="94830670"/>
<dbReference type="GO" id="GO:0043614">
    <property type="term" value="C:multi-eIF complex"/>
    <property type="evidence" value="ECO:0007669"/>
    <property type="project" value="TreeGrafter"/>
</dbReference>
<dbReference type="GO" id="GO:0003743">
    <property type="term" value="F:translation initiation factor activity"/>
    <property type="evidence" value="ECO:0007669"/>
    <property type="project" value="TreeGrafter"/>
</dbReference>
<feature type="region of interest" description="Disordered" evidence="1">
    <location>
        <begin position="460"/>
        <end position="481"/>
    </location>
</feature>
<dbReference type="PANTHER" id="PTHR14005">
    <property type="entry name" value="EUKARYOTIC TRANSLATION INITIATION FACTOR 3, THETA SUBUNIT"/>
    <property type="match status" value="1"/>
</dbReference>
<dbReference type="VEuPathDB" id="TrichDB:TRFO_11307"/>
<feature type="compositionally biased region" description="Basic and acidic residues" evidence="1">
    <location>
        <begin position="764"/>
        <end position="782"/>
    </location>
</feature>
<accession>A0A1J4J4C3</accession>
<dbReference type="GO" id="GO:0003729">
    <property type="term" value="F:mRNA binding"/>
    <property type="evidence" value="ECO:0007669"/>
    <property type="project" value="TreeGrafter"/>
</dbReference>
<sequence length="816" mass="93063">MFNIFITILAELRDKTKRYDSLYHKVIAKAFAFSAQYNNLEYLQKFSSELTYYANSNDIKGNNVIPFIESQYVRFETANKLNSFDIALYALSDATKHISRNNVPAVYHEKFLKAKYDLMKNNNYRLYAAILHNKLYDKYRQNKDLTPDMPLDQMKEVVLVEAIISPNVEESSYISSKAKIQNFLDLPGGNIPTRHELVRVLLERTSKNALVDFVRTAEFGTDPFAICDRFVKFQAAFNKQQYYTIFEKDLEVYAAIRVIERTCIHYTTIHLSELSDMISWMPKEQIEELIIDASRHSIIPGHINQEGYFVHLIPRGEQCLQPGLSHLNDKLRDIFDHFQRIKKNLPPNLATKIASTARGEEEVSDRSSRSIYSTNEQLQQRIQTIKERARKIKDEQIQRREEAEKRDAEKQAEREAEEIALREKEKKNKEERDRREHEYNFSYTEIKLIAHEIDVDVNTFLSEPTDDPENPEPAHTGTSKSEDLDWIKYKANQIKVMYVEKLRSQGSIVQEKMNKVKEERGTRRVLERLAFRNKYEANHLIDKEPEVIKKLVVRQIKARKKAFEEEMKVYDSLKAACEAASSSFEALQAEVAHKLEEERAATHKTQPAAPGMATRVQPAAPIQQPQPTPAAPVEEKKEEEQPKETVAPTPEPKKEETQPEKSNAYKPSFFGQNKQQQLPPAQPTSSSAYHPPSPGAYQPVKTNPQPAPSSNAYKPPTTGGAYVPKTQGPAPYKTPENRFGPGNSRGGSSFGVGQRGPPQQGGNYRDRDDNRGGNYRDRDDNRGGFSRGGRGGNRGGRGGNQGPKPDLASVYGSTKK</sequence>
<evidence type="ECO:0000313" key="2">
    <source>
        <dbReference type="EMBL" id="OHS94224.1"/>
    </source>
</evidence>
<proteinExistence type="predicted"/>
<dbReference type="PANTHER" id="PTHR14005:SF0">
    <property type="entry name" value="EUKARYOTIC TRANSLATION INITIATION FACTOR 3 SUBUNIT A"/>
    <property type="match status" value="1"/>
</dbReference>
<feature type="compositionally biased region" description="Gly residues" evidence="1">
    <location>
        <begin position="785"/>
        <end position="801"/>
    </location>
</feature>
<dbReference type="Proteomes" id="UP000179807">
    <property type="component" value="Unassembled WGS sequence"/>
</dbReference>
<gene>
    <name evidence="2" type="ORF">TRFO_11307</name>
</gene>
<evidence type="ECO:0000256" key="1">
    <source>
        <dbReference type="SAM" id="MobiDB-lite"/>
    </source>
</evidence>
<feature type="compositionally biased region" description="Basic and acidic residues" evidence="1">
    <location>
        <begin position="358"/>
        <end position="368"/>
    </location>
</feature>
<name>A0A1J4J4C3_9EUKA</name>
<dbReference type="EMBL" id="MLAK01001337">
    <property type="protein sequence ID" value="OHS94224.1"/>
    <property type="molecule type" value="Genomic_DNA"/>
</dbReference>
<reference evidence="2" key="1">
    <citation type="submission" date="2016-10" db="EMBL/GenBank/DDBJ databases">
        <authorList>
            <person name="Benchimol M."/>
            <person name="Almeida L.G."/>
            <person name="Vasconcelos A.T."/>
            <person name="Perreira-Neves A."/>
            <person name="Rosa I.A."/>
            <person name="Tasca T."/>
            <person name="Bogo M.R."/>
            <person name="de Souza W."/>
        </authorList>
    </citation>
    <scope>NUCLEOTIDE SEQUENCE [LARGE SCALE GENOMIC DNA]</scope>
    <source>
        <strain evidence="2">K</strain>
    </source>
</reference>
<dbReference type="InterPro" id="IPR027512">
    <property type="entry name" value="EIF3A"/>
</dbReference>
<dbReference type="AlphaFoldDB" id="A0A1J4J4C3"/>
<feature type="region of interest" description="Disordered" evidence="1">
    <location>
        <begin position="598"/>
        <end position="816"/>
    </location>
</feature>
<comment type="caution">
    <text evidence="2">The sequence shown here is derived from an EMBL/GenBank/DDBJ whole genome shotgun (WGS) entry which is preliminary data.</text>
</comment>
<dbReference type="OrthoDB" id="18884at2759"/>
<dbReference type="GO" id="GO:0071540">
    <property type="term" value="C:eukaryotic translation initiation factor 3 complex, eIF3e"/>
    <property type="evidence" value="ECO:0007669"/>
    <property type="project" value="TreeGrafter"/>
</dbReference>
<feature type="compositionally biased region" description="Basic and acidic residues" evidence="1">
    <location>
        <begin position="633"/>
        <end position="643"/>
    </location>
</feature>
<dbReference type="GO" id="GO:0002188">
    <property type="term" value="P:translation reinitiation"/>
    <property type="evidence" value="ECO:0007669"/>
    <property type="project" value="TreeGrafter"/>
</dbReference>
<keyword evidence="3" id="KW-1185">Reference proteome</keyword>
<evidence type="ECO:0000313" key="3">
    <source>
        <dbReference type="Proteomes" id="UP000179807"/>
    </source>
</evidence>
<dbReference type="GO" id="GO:0071541">
    <property type="term" value="C:eukaryotic translation initiation factor 3 complex, eIF3m"/>
    <property type="evidence" value="ECO:0007669"/>
    <property type="project" value="TreeGrafter"/>
</dbReference>
<feature type="compositionally biased region" description="Polar residues" evidence="1">
    <location>
        <begin position="670"/>
        <end position="688"/>
    </location>
</feature>